<reference evidence="3" key="1">
    <citation type="submission" date="2019-05" db="EMBL/GenBank/DDBJ databases">
        <title>Genome sequence and methylation pattern of the halophilic Archaeon Natrinema versiforme BOL5-4.</title>
        <authorList>
            <person name="DasSarma P."/>
            <person name="Anton B.P."/>
            <person name="DasSarma S.L."/>
            <person name="Martinez F.L."/>
            <person name="Guzman D."/>
            <person name="Roberts R.J."/>
            <person name="DasSarma S."/>
        </authorList>
    </citation>
    <scope>NUCLEOTIDE SEQUENCE [LARGE SCALE GENOMIC DNA]</scope>
    <source>
        <strain evidence="3">BOL5-4</strain>
    </source>
</reference>
<evidence type="ECO:0008006" key="4">
    <source>
        <dbReference type="Google" id="ProtNLM"/>
    </source>
</evidence>
<name>A0A4P8WKA4_9EURY</name>
<dbReference type="GeneID" id="40267009"/>
<evidence type="ECO:0000313" key="3">
    <source>
        <dbReference type="Proteomes" id="UP000302218"/>
    </source>
</evidence>
<dbReference type="Proteomes" id="UP000302218">
    <property type="component" value="Chromosome"/>
</dbReference>
<dbReference type="RefSeq" id="WP_138246407.1">
    <property type="nucleotide sequence ID" value="NZ_CP040330.1"/>
</dbReference>
<sequence>MVDNHNHLDIDRRTVLKSIGVGAFVTGTAGSVTATTDDPGNPRASPSRAPSKLAVLTREP</sequence>
<organism evidence="2 3">
    <name type="scientific">Natrinema versiforme</name>
    <dbReference type="NCBI Taxonomy" id="88724"/>
    <lineage>
        <taxon>Archaea</taxon>
        <taxon>Methanobacteriati</taxon>
        <taxon>Methanobacteriota</taxon>
        <taxon>Stenosarchaea group</taxon>
        <taxon>Halobacteria</taxon>
        <taxon>Halobacteriales</taxon>
        <taxon>Natrialbaceae</taxon>
        <taxon>Natrinema</taxon>
    </lineage>
</organism>
<dbReference type="AlphaFoldDB" id="A0A4P8WKA4"/>
<feature type="region of interest" description="Disordered" evidence="1">
    <location>
        <begin position="28"/>
        <end position="60"/>
    </location>
</feature>
<accession>A0A4P8WKA4</accession>
<protein>
    <recommendedName>
        <fullName evidence="4">Twin-arginine translocation signal domain-containing protein</fullName>
    </recommendedName>
</protein>
<dbReference type="KEGG" id="nvr:FEJ81_17010"/>
<evidence type="ECO:0000256" key="1">
    <source>
        <dbReference type="SAM" id="MobiDB-lite"/>
    </source>
</evidence>
<evidence type="ECO:0000313" key="2">
    <source>
        <dbReference type="EMBL" id="QCS43957.1"/>
    </source>
</evidence>
<dbReference type="EMBL" id="CP040330">
    <property type="protein sequence ID" value="QCS43957.1"/>
    <property type="molecule type" value="Genomic_DNA"/>
</dbReference>
<proteinExistence type="predicted"/>
<gene>
    <name evidence="2" type="ORF">FEJ81_17010</name>
</gene>